<keyword evidence="3" id="KW-1185">Reference proteome</keyword>
<dbReference type="EMBL" id="AFBI03000063">
    <property type="protein sequence ID" value="EJW02631.1"/>
    <property type="molecule type" value="Genomic_DNA"/>
</dbReference>
<dbReference type="Proteomes" id="UP000003163">
    <property type="component" value="Unassembled WGS sequence"/>
</dbReference>
<reference evidence="3" key="2">
    <citation type="submission" date="2015-07" db="EMBL/GenBank/DDBJ databases">
        <title>Contrasting host-pathogen interactions and genome evolution in two generalist and specialist microsporidian pathogens of mosquitoes.</title>
        <authorList>
            <consortium name="The Broad Institute Genomics Platform"/>
            <consortium name="The Broad Institute Genome Sequencing Center for Infectious Disease"/>
            <person name="Cuomo C.A."/>
            <person name="Sanscrainte N.D."/>
            <person name="Goldberg J.M."/>
            <person name="Heiman D."/>
            <person name="Young S."/>
            <person name="Zeng Q."/>
            <person name="Becnel J.J."/>
            <person name="Birren B.W."/>
        </authorList>
    </citation>
    <scope>NUCLEOTIDE SEQUENCE [LARGE SCALE GENOMIC DNA]</scope>
    <source>
        <strain evidence="3">USNM 41457</strain>
    </source>
</reference>
<evidence type="ECO:0000313" key="2">
    <source>
        <dbReference type="EMBL" id="EJW02631.1"/>
    </source>
</evidence>
<accession>J9D4B8</accession>
<feature type="signal peptide" evidence="1">
    <location>
        <begin position="1"/>
        <end position="22"/>
    </location>
</feature>
<gene>
    <name evidence="2" type="ORF">EDEG_02973</name>
</gene>
<evidence type="ECO:0000313" key="3">
    <source>
        <dbReference type="Proteomes" id="UP000003163"/>
    </source>
</evidence>
<name>J9D4B8_EDHAE</name>
<dbReference type="InParanoid" id="J9D4B8"/>
<dbReference type="AlphaFoldDB" id="J9D4B8"/>
<organism evidence="2 3">
    <name type="scientific">Edhazardia aedis (strain USNM 41457)</name>
    <name type="common">Microsporidian parasite</name>
    <dbReference type="NCBI Taxonomy" id="1003232"/>
    <lineage>
        <taxon>Eukaryota</taxon>
        <taxon>Fungi</taxon>
        <taxon>Fungi incertae sedis</taxon>
        <taxon>Microsporidia</taxon>
        <taxon>Edhazardia</taxon>
    </lineage>
</organism>
<protein>
    <submittedName>
        <fullName evidence="2">Uncharacterized protein</fullName>
    </submittedName>
</protein>
<comment type="caution">
    <text evidence="2">The sequence shown here is derived from an EMBL/GenBank/DDBJ whole genome shotgun (WGS) entry which is preliminary data.</text>
</comment>
<reference evidence="2 3" key="1">
    <citation type="submission" date="2011-08" db="EMBL/GenBank/DDBJ databases">
        <authorList>
            <person name="Liu Z.J."/>
            <person name="Shi F.L."/>
            <person name="Lu J.Q."/>
            <person name="Li M."/>
            <person name="Wang Z.L."/>
        </authorList>
    </citation>
    <scope>NUCLEOTIDE SEQUENCE [LARGE SCALE GENOMIC DNA]</scope>
    <source>
        <strain evidence="2 3">USNM 41457</strain>
    </source>
</reference>
<sequence length="110" mass="12873">MKQKMQIILFFIFSILCVKIDGSTEKISIVVDKNDFDNKFFAVEGEIKLIKKDDVPVEVFQKATQSLIEGCKVYYEKSVKVFFKQYECWFLNSSCSRNTNPQVHDKTEKN</sequence>
<feature type="chain" id="PRO_5003822941" evidence="1">
    <location>
        <begin position="23"/>
        <end position="110"/>
    </location>
</feature>
<dbReference type="VEuPathDB" id="MicrosporidiaDB:EDEG_02973"/>
<dbReference type="HOGENOM" id="CLU_2171021_0_0_1"/>
<evidence type="ECO:0000256" key="1">
    <source>
        <dbReference type="SAM" id="SignalP"/>
    </source>
</evidence>
<proteinExistence type="predicted"/>
<keyword evidence="1" id="KW-0732">Signal</keyword>